<dbReference type="InterPro" id="IPR022907">
    <property type="entry name" value="VapC_family"/>
</dbReference>
<comment type="similarity">
    <text evidence="7 8">Belongs to the PINc/VapC protein family.</text>
</comment>
<evidence type="ECO:0000256" key="7">
    <source>
        <dbReference type="ARBA" id="ARBA00038093"/>
    </source>
</evidence>
<organism evidence="10 11">
    <name type="scientific">Streptomyces regalis</name>
    <dbReference type="NCBI Taxonomy" id="68262"/>
    <lineage>
        <taxon>Bacteria</taxon>
        <taxon>Bacillati</taxon>
        <taxon>Actinomycetota</taxon>
        <taxon>Actinomycetes</taxon>
        <taxon>Kitasatosporales</taxon>
        <taxon>Streptomycetaceae</taxon>
        <taxon>Streptomyces</taxon>
    </lineage>
</organism>
<keyword evidence="5 8" id="KW-0378">Hydrolase</keyword>
<dbReference type="InterPro" id="IPR029060">
    <property type="entry name" value="PIN-like_dom_sf"/>
</dbReference>
<feature type="domain" description="PIN" evidence="9">
    <location>
        <begin position="7"/>
        <end position="123"/>
    </location>
</feature>
<reference evidence="11" key="1">
    <citation type="submission" date="2015-10" db="EMBL/GenBank/DDBJ databases">
        <authorList>
            <person name="Ju K.-S."/>
            <person name="Doroghazi J.R."/>
            <person name="Metcalf W.W."/>
        </authorList>
    </citation>
    <scope>NUCLEOTIDE SEQUENCE [LARGE SCALE GENOMIC DNA]</scope>
    <source>
        <strain evidence="11">NRRL 3151</strain>
    </source>
</reference>
<feature type="binding site" evidence="8">
    <location>
        <position position="7"/>
    </location>
    <ligand>
        <name>Mg(2+)</name>
        <dbReference type="ChEBI" id="CHEBI:18420"/>
    </ligand>
</feature>
<comment type="cofactor">
    <cofactor evidence="1 8">
        <name>Mg(2+)</name>
        <dbReference type="ChEBI" id="CHEBI:18420"/>
    </cofactor>
</comment>
<comment type="function">
    <text evidence="8">Toxic component of a toxin-antitoxin (TA) system. An RNase.</text>
</comment>
<sequence length="138" mass="15604">MIRYLADSTAVWRLQRDRKLNDLWSHELDDGAIGSCAAQRTEFLQSARNLDEYDDMAEMFAELYPDASVPKGAWRWIEAGQHRLAQRGQHQSLSAVDWLVCATAAHHGLVVLHDDNDFRAAARVLTDVTERSVFAPPV</sequence>
<keyword evidence="11" id="KW-1185">Reference proteome</keyword>
<evidence type="ECO:0000259" key="9">
    <source>
        <dbReference type="Pfam" id="PF01850"/>
    </source>
</evidence>
<evidence type="ECO:0000256" key="2">
    <source>
        <dbReference type="ARBA" id="ARBA00022649"/>
    </source>
</evidence>
<dbReference type="SUPFAM" id="SSF88723">
    <property type="entry name" value="PIN domain-like"/>
    <property type="match status" value="1"/>
</dbReference>
<name>A0A117MRY0_9ACTN</name>
<dbReference type="HAMAP" id="MF_00265">
    <property type="entry name" value="VapC_Nob1"/>
    <property type="match status" value="1"/>
</dbReference>
<evidence type="ECO:0000256" key="3">
    <source>
        <dbReference type="ARBA" id="ARBA00022722"/>
    </source>
</evidence>
<dbReference type="GO" id="GO:0016787">
    <property type="term" value="F:hydrolase activity"/>
    <property type="evidence" value="ECO:0007669"/>
    <property type="project" value="UniProtKB-KW"/>
</dbReference>
<dbReference type="InterPro" id="IPR002716">
    <property type="entry name" value="PIN_dom"/>
</dbReference>
<keyword evidence="6 8" id="KW-0460">Magnesium</keyword>
<dbReference type="PANTHER" id="PTHR33653">
    <property type="entry name" value="RIBONUCLEASE VAPC2"/>
    <property type="match status" value="1"/>
</dbReference>
<evidence type="ECO:0000256" key="6">
    <source>
        <dbReference type="ARBA" id="ARBA00022842"/>
    </source>
</evidence>
<dbReference type="Proteomes" id="UP000053923">
    <property type="component" value="Unassembled WGS sequence"/>
</dbReference>
<dbReference type="GO" id="GO:0090729">
    <property type="term" value="F:toxin activity"/>
    <property type="evidence" value="ECO:0007669"/>
    <property type="project" value="UniProtKB-KW"/>
</dbReference>
<dbReference type="GO" id="GO:0004540">
    <property type="term" value="F:RNA nuclease activity"/>
    <property type="evidence" value="ECO:0007669"/>
    <property type="project" value="InterPro"/>
</dbReference>
<keyword evidence="4 8" id="KW-0479">Metal-binding</keyword>
<keyword evidence="8" id="KW-0800">Toxin</keyword>
<evidence type="ECO:0000313" key="10">
    <source>
        <dbReference type="EMBL" id="KUL32500.1"/>
    </source>
</evidence>
<dbReference type="Pfam" id="PF01850">
    <property type="entry name" value="PIN"/>
    <property type="match status" value="1"/>
</dbReference>
<dbReference type="RefSeq" id="WP_062704590.1">
    <property type="nucleotide sequence ID" value="NZ_LLZG01000220.1"/>
</dbReference>
<dbReference type="EC" id="3.1.-.-" evidence="8"/>
<dbReference type="Gene3D" id="3.40.50.1010">
    <property type="entry name" value="5'-nuclease"/>
    <property type="match status" value="1"/>
</dbReference>
<protein>
    <recommendedName>
        <fullName evidence="8">Ribonuclease VapC</fullName>
        <shortName evidence="8">RNase VapC</shortName>
        <ecNumber evidence="8">3.1.-.-</ecNumber>
    </recommendedName>
    <alternativeName>
        <fullName evidence="8">Toxin VapC</fullName>
    </alternativeName>
</protein>
<keyword evidence="2 8" id="KW-1277">Toxin-antitoxin system</keyword>
<dbReference type="AlphaFoldDB" id="A0A117MRY0"/>
<comment type="caution">
    <text evidence="10">The sequence shown here is derived from an EMBL/GenBank/DDBJ whole genome shotgun (WGS) entry which is preliminary data.</text>
</comment>
<proteinExistence type="inferred from homology"/>
<dbReference type="EMBL" id="LLZG01000220">
    <property type="protein sequence ID" value="KUL32500.1"/>
    <property type="molecule type" value="Genomic_DNA"/>
</dbReference>
<dbReference type="PANTHER" id="PTHR33653:SF1">
    <property type="entry name" value="RIBONUCLEASE VAPC2"/>
    <property type="match status" value="1"/>
</dbReference>
<evidence type="ECO:0000256" key="4">
    <source>
        <dbReference type="ARBA" id="ARBA00022723"/>
    </source>
</evidence>
<keyword evidence="3 8" id="KW-0540">Nuclease</keyword>
<dbReference type="GO" id="GO:0000287">
    <property type="term" value="F:magnesium ion binding"/>
    <property type="evidence" value="ECO:0007669"/>
    <property type="project" value="UniProtKB-UniRule"/>
</dbReference>
<evidence type="ECO:0000313" key="11">
    <source>
        <dbReference type="Proteomes" id="UP000053923"/>
    </source>
</evidence>
<accession>A0A117MRY0</accession>
<feature type="binding site" evidence="8">
    <location>
        <position position="97"/>
    </location>
    <ligand>
        <name>Mg(2+)</name>
        <dbReference type="ChEBI" id="CHEBI:18420"/>
    </ligand>
</feature>
<dbReference type="OrthoDB" id="5185254at2"/>
<evidence type="ECO:0000256" key="1">
    <source>
        <dbReference type="ARBA" id="ARBA00001946"/>
    </source>
</evidence>
<evidence type="ECO:0000256" key="8">
    <source>
        <dbReference type="HAMAP-Rule" id="MF_00265"/>
    </source>
</evidence>
<dbReference type="InterPro" id="IPR050556">
    <property type="entry name" value="Type_II_TA_system_RNase"/>
</dbReference>
<evidence type="ECO:0000256" key="5">
    <source>
        <dbReference type="ARBA" id="ARBA00022801"/>
    </source>
</evidence>
<gene>
    <name evidence="8" type="primary">vapC</name>
    <name evidence="10" type="ORF">ADL12_22835</name>
</gene>